<evidence type="ECO:0000313" key="2">
    <source>
        <dbReference type="Proteomes" id="UP000479043"/>
    </source>
</evidence>
<sequence length="168" mass="19205">MKTNQLPHYDMDDNPTGCCPRFHPEVWDGVELHFEDKPFVRAETKSVMHVPVNMGKVFSRVQEHFESSGGFDPDDTIVMSRDLSPWTSEHLFAAPHPVPEEEMVTLSGDFITKVFEGPYKEAKDWYDEMKQMAAARGKTDGEVWFFYTTCPKCAEVYGKNYVVGLAEV</sequence>
<keyword evidence="2" id="KW-1185">Reference proteome</keyword>
<reference evidence="1 2" key="1">
    <citation type="submission" date="2020-01" db="EMBL/GenBank/DDBJ databases">
        <authorList>
            <person name="Chen S."/>
        </authorList>
    </citation>
    <scope>NUCLEOTIDE SEQUENCE [LARGE SCALE GENOMIC DNA]</scope>
    <source>
        <strain evidence="1 2">GS-10</strain>
    </source>
</reference>
<accession>A0A6L8LJU9</accession>
<dbReference type="Pfam" id="PF20603">
    <property type="entry name" value="Bact_hydrolase"/>
    <property type="match status" value="1"/>
</dbReference>
<dbReference type="AlphaFoldDB" id="A0A6L8LJU9"/>
<evidence type="ECO:0000313" key="1">
    <source>
        <dbReference type="EMBL" id="MYM55256.1"/>
    </source>
</evidence>
<name>A0A6L8LJU9_9RHOB</name>
<gene>
    <name evidence="1" type="ORF">GR167_08060</name>
</gene>
<dbReference type="InterPro" id="IPR046766">
    <property type="entry name" value="Bact_hydrolase"/>
</dbReference>
<protein>
    <submittedName>
        <fullName evidence="1">Uncharacterized protein</fullName>
    </submittedName>
</protein>
<organism evidence="1 2">
    <name type="scientific">Thalassovita mangrovi</name>
    <dbReference type="NCBI Taxonomy" id="2692236"/>
    <lineage>
        <taxon>Bacteria</taxon>
        <taxon>Pseudomonadati</taxon>
        <taxon>Pseudomonadota</taxon>
        <taxon>Alphaproteobacteria</taxon>
        <taxon>Rhodobacterales</taxon>
        <taxon>Roseobacteraceae</taxon>
        <taxon>Thalassovita</taxon>
    </lineage>
</organism>
<dbReference type="Proteomes" id="UP000479043">
    <property type="component" value="Unassembled WGS sequence"/>
</dbReference>
<dbReference type="EMBL" id="WWEN01000003">
    <property type="protein sequence ID" value="MYM55256.1"/>
    <property type="molecule type" value="Genomic_DNA"/>
</dbReference>
<comment type="caution">
    <text evidence="1">The sequence shown here is derived from an EMBL/GenBank/DDBJ whole genome shotgun (WGS) entry which is preliminary data.</text>
</comment>
<dbReference type="RefSeq" id="WP_160972957.1">
    <property type="nucleotide sequence ID" value="NZ_WWEN01000003.1"/>
</dbReference>
<proteinExistence type="predicted"/>